<name>D6A2L1_STRV1</name>
<accession>D6A2L1</accession>
<protein>
    <submittedName>
        <fullName evidence="1">Predicted protein</fullName>
    </submittedName>
</protein>
<dbReference type="Proteomes" id="UP000003824">
    <property type="component" value="Unassembled WGS sequence"/>
</dbReference>
<sequence>MRGAWSFARLLVPFGAFFPQVRCSGASTLPPVGSSADPDWWARALSARSDGATVVKSFYASRSGVVGSRP</sequence>
<evidence type="ECO:0000313" key="2">
    <source>
        <dbReference type="Proteomes" id="UP000003824"/>
    </source>
</evidence>
<dbReference type="AlphaFoldDB" id="D6A2L1"/>
<organism evidence="1 2">
    <name type="scientific">Streptomyces viridosporus (strain ATCC 14672 / DSM 40746 / JCM 4963 / KCTC 9882 / NRRL B-12104 / FH 1290)</name>
    <name type="common">Streptomyces ghanaensis</name>
    <dbReference type="NCBI Taxonomy" id="566461"/>
    <lineage>
        <taxon>Bacteria</taxon>
        <taxon>Bacillati</taxon>
        <taxon>Actinomycetota</taxon>
        <taxon>Actinomycetes</taxon>
        <taxon>Kitasatosporales</taxon>
        <taxon>Streptomycetaceae</taxon>
        <taxon>Streptomyces</taxon>
    </lineage>
</organism>
<gene>
    <name evidence="1" type="ORF">SSFG_06687</name>
</gene>
<reference evidence="2" key="1">
    <citation type="submission" date="2008-12" db="EMBL/GenBank/DDBJ databases">
        <title>Annotation of Streptomyces ghanaensis ATCC 14672.</title>
        <authorList>
            <consortium name="The Broad Institute Genome Sequencing Platform"/>
            <consortium name="Broad Institute Microbial Sequencing Center"/>
            <person name="Fischbach M."/>
            <person name="Ward D."/>
            <person name="Young S."/>
            <person name="Kodira C.D."/>
            <person name="Zeng Q."/>
            <person name="Koehrsen M."/>
            <person name="Godfrey P."/>
            <person name="Alvarado L."/>
            <person name="Berlin A.M."/>
            <person name="Borenstein D."/>
            <person name="Chen Z."/>
            <person name="Engels R."/>
            <person name="Freedman E."/>
            <person name="Gellesch M."/>
            <person name="Goldberg J."/>
            <person name="Griggs A."/>
            <person name="Gujja S."/>
            <person name="Heiman D.I."/>
            <person name="Hepburn T.A."/>
            <person name="Howarth C."/>
            <person name="Jen D."/>
            <person name="Larson L."/>
            <person name="Lewis B."/>
            <person name="Mehta T."/>
            <person name="Park D."/>
            <person name="Pearson M."/>
            <person name="Roberts A."/>
            <person name="Saif S."/>
            <person name="Shea T.D."/>
            <person name="Shenoy N."/>
            <person name="Sisk P."/>
            <person name="Stolte C."/>
            <person name="Sykes S.N."/>
            <person name="Walk T."/>
            <person name="White J."/>
            <person name="Yandava C."/>
            <person name="Straight P."/>
            <person name="Clardy J."/>
            <person name="Hung D."/>
            <person name="Kolter R."/>
            <person name="Mekalanos J."/>
            <person name="Walker S."/>
            <person name="Walsh C.T."/>
            <person name="Wieland B.L.C."/>
            <person name="Ilzarbe M."/>
            <person name="Galagan J."/>
            <person name="Nusbaum C."/>
            <person name="Birren B."/>
        </authorList>
    </citation>
    <scope>NUCLEOTIDE SEQUENCE [LARGE SCALE GENOMIC DNA]</scope>
    <source>
        <strain evidence="2">ATCC 14672 / DSM 40746 / JCM 4963 / KCTC 9882 / NRRL B-12104 / FH 1290</strain>
    </source>
</reference>
<evidence type="ECO:0000313" key="1">
    <source>
        <dbReference type="EMBL" id="EFE71449.2"/>
    </source>
</evidence>
<dbReference type="EMBL" id="DS999641">
    <property type="protein sequence ID" value="EFE71449.2"/>
    <property type="molecule type" value="Genomic_DNA"/>
</dbReference>
<proteinExistence type="predicted"/>